<name>A0A8X6MMG1_NEPPI</name>
<accession>A0A8X6MMG1</accession>
<proteinExistence type="predicted"/>
<comment type="caution">
    <text evidence="1">The sequence shown here is derived from an EMBL/GenBank/DDBJ whole genome shotgun (WGS) entry which is preliminary data.</text>
</comment>
<protein>
    <submittedName>
        <fullName evidence="1">Uncharacterized protein</fullName>
    </submittedName>
</protein>
<dbReference type="Proteomes" id="UP000887013">
    <property type="component" value="Unassembled WGS sequence"/>
</dbReference>
<sequence length="189" mass="22020">MARTEQTVCKKNMNKQTIWNSTDLENNPVEELDTMETAQDDTYNQNVENQDGCLMKTRLEENFLVAINYYHYYCAMSNKISMVNAVIYGDNQNKLIEFHRLKNDTVEELNKIPSPNHCESPLDIRDLESLIQNPYYSDDLCVMLESRLNPLKQDFKYSLKIAKLPRKENNFPLLISNPFIAITKVTVVN</sequence>
<dbReference type="EMBL" id="BMAW01048631">
    <property type="protein sequence ID" value="GFS67044.1"/>
    <property type="molecule type" value="Genomic_DNA"/>
</dbReference>
<reference evidence="1" key="1">
    <citation type="submission" date="2020-08" db="EMBL/GenBank/DDBJ databases">
        <title>Multicomponent nature underlies the extraordinary mechanical properties of spider dragline silk.</title>
        <authorList>
            <person name="Kono N."/>
            <person name="Nakamura H."/>
            <person name="Mori M."/>
            <person name="Yoshida Y."/>
            <person name="Ohtoshi R."/>
            <person name="Malay A.D."/>
            <person name="Moran D.A.P."/>
            <person name="Tomita M."/>
            <person name="Numata K."/>
            <person name="Arakawa K."/>
        </authorList>
    </citation>
    <scope>NUCLEOTIDE SEQUENCE</scope>
</reference>
<gene>
    <name evidence="1" type="ORF">NPIL_229981</name>
</gene>
<dbReference type="AlphaFoldDB" id="A0A8X6MMG1"/>
<evidence type="ECO:0000313" key="1">
    <source>
        <dbReference type="EMBL" id="GFS67044.1"/>
    </source>
</evidence>
<organism evidence="1 2">
    <name type="scientific">Nephila pilipes</name>
    <name type="common">Giant wood spider</name>
    <name type="synonym">Nephila maculata</name>
    <dbReference type="NCBI Taxonomy" id="299642"/>
    <lineage>
        <taxon>Eukaryota</taxon>
        <taxon>Metazoa</taxon>
        <taxon>Ecdysozoa</taxon>
        <taxon>Arthropoda</taxon>
        <taxon>Chelicerata</taxon>
        <taxon>Arachnida</taxon>
        <taxon>Araneae</taxon>
        <taxon>Araneomorphae</taxon>
        <taxon>Entelegynae</taxon>
        <taxon>Araneoidea</taxon>
        <taxon>Nephilidae</taxon>
        <taxon>Nephila</taxon>
    </lineage>
</organism>
<evidence type="ECO:0000313" key="2">
    <source>
        <dbReference type="Proteomes" id="UP000887013"/>
    </source>
</evidence>
<keyword evidence="2" id="KW-1185">Reference proteome</keyword>